<dbReference type="EMBL" id="LYUB02000020">
    <property type="protein sequence ID" value="OVF06607.1"/>
    <property type="molecule type" value="Genomic_DNA"/>
</dbReference>
<dbReference type="AlphaFoldDB" id="A0AA91PW43"/>
<evidence type="ECO:0000256" key="1">
    <source>
        <dbReference type="SAM" id="MobiDB-lite"/>
    </source>
</evidence>
<sequence length="102" mass="11010">MSLGCPSQELPETDLQVGPRQRGGTTSRKNLRLDFCGAYTSGNRNCGTLFALQFYAMPGMSEKHIGFVQPCQQALFTTFGLSGFCVRCTNSSQAAAMVCGQE</sequence>
<gene>
    <name evidence="2" type="ORF">A9F13_20g01089</name>
</gene>
<accession>A0AA91PW43</accession>
<evidence type="ECO:0000313" key="3">
    <source>
        <dbReference type="Proteomes" id="UP000195602"/>
    </source>
</evidence>
<evidence type="ECO:0000313" key="2">
    <source>
        <dbReference type="EMBL" id="OVF06607.1"/>
    </source>
</evidence>
<proteinExistence type="predicted"/>
<name>A0AA91PW43_CLALS</name>
<dbReference type="Proteomes" id="UP000195602">
    <property type="component" value="Unassembled WGS sequence"/>
</dbReference>
<feature type="region of interest" description="Disordered" evidence="1">
    <location>
        <begin position="1"/>
        <end position="27"/>
    </location>
</feature>
<dbReference type="KEGG" id="clus:A9F13_20g01089"/>
<organism evidence="2 3">
    <name type="scientific">Clavispora lusitaniae</name>
    <name type="common">Candida lusitaniae</name>
    <dbReference type="NCBI Taxonomy" id="36911"/>
    <lineage>
        <taxon>Eukaryota</taxon>
        <taxon>Fungi</taxon>
        <taxon>Dikarya</taxon>
        <taxon>Ascomycota</taxon>
        <taxon>Saccharomycotina</taxon>
        <taxon>Pichiomycetes</taxon>
        <taxon>Metschnikowiaceae</taxon>
        <taxon>Clavispora</taxon>
    </lineage>
</organism>
<protein>
    <submittedName>
        <fullName evidence="2">Uncharacterized protein</fullName>
    </submittedName>
</protein>
<reference evidence="2 3" key="1">
    <citation type="submission" date="2017-04" db="EMBL/GenBank/DDBJ databases">
        <title>Draft genome of the yeast Clavispora lusitaniae type strain CBS 6936.</title>
        <authorList>
            <person name="Durrens P."/>
            <person name="Klopp C."/>
            <person name="Biteau N."/>
            <person name="Fitton-Ouhabi V."/>
            <person name="Dementhon K."/>
            <person name="Accoceberry I."/>
            <person name="Sherman D.J."/>
            <person name="Noel T."/>
        </authorList>
    </citation>
    <scope>NUCLEOTIDE SEQUENCE [LARGE SCALE GENOMIC DNA]</scope>
    <source>
        <strain evidence="2 3">CBS 6936</strain>
    </source>
</reference>
<comment type="caution">
    <text evidence="2">The sequence shown here is derived from an EMBL/GenBank/DDBJ whole genome shotgun (WGS) entry which is preliminary data.</text>
</comment>